<comment type="caution">
    <text evidence="2">The sequence shown here is derived from an EMBL/GenBank/DDBJ whole genome shotgun (WGS) entry which is preliminary data.</text>
</comment>
<reference evidence="3" key="1">
    <citation type="submission" date="2015-10" db="EMBL/GenBank/DDBJ databases">
        <title>Draft Genome Sequences of 11 Lactococcus lactis subspecies cremoris strains.</title>
        <authorList>
            <person name="Wels M."/>
            <person name="Backus L."/>
            <person name="Boekhorst J."/>
            <person name="Dijkstra A."/>
            <person name="Beerthuizen M."/>
            <person name="Kelly W."/>
            <person name="Siezen R."/>
            <person name="Bachmann H."/>
            <person name="Van Hijum S."/>
        </authorList>
    </citation>
    <scope>NUCLEOTIDE SEQUENCE [LARGE SCALE GENOMIC DNA]</scope>
    <source>
        <strain evidence="3">M20</strain>
    </source>
</reference>
<dbReference type="Proteomes" id="UP000053719">
    <property type="component" value="Unassembled WGS sequence"/>
</dbReference>
<evidence type="ECO:0000313" key="2">
    <source>
        <dbReference type="EMBL" id="KSU17587.1"/>
    </source>
</evidence>
<protein>
    <submittedName>
        <fullName evidence="2">Cell wall surface anchor family protein</fullName>
    </submittedName>
</protein>
<dbReference type="InterPro" id="IPR013783">
    <property type="entry name" value="Ig-like_fold"/>
</dbReference>
<proteinExistence type="predicted"/>
<accession>A0A0V8DVL2</accession>
<dbReference type="Pfam" id="PF07523">
    <property type="entry name" value="Big_3"/>
    <property type="match status" value="2"/>
</dbReference>
<evidence type="ECO:0000313" key="3">
    <source>
        <dbReference type="Proteomes" id="UP000053719"/>
    </source>
</evidence>
<dbReference type="Gene3D" id="2.60.40.10">
    <property type="entry name" value="Immunoglobulins"/>
    <property type="match status" value="2"/>
</dbReference>
<dbReference type="RefSeq" id="WP_058212325.1">
    <property type="nucleotide sequence ID" value="NZ_LKLU01000146.1"/>
</dbReference>
<feature type="domain" description="Ig-like" evidence="1">
    <location>
        <begin position="491"/>
        <end position="550"/>
    </location>
</feature>
<feature type="domain" description="Ig-like" evidence="1">
    <location>
        <begin position="560"/>
        <end position="628"/>
    </location>
</feature>
<dbReference type="InterPro" id="IPR022038">
    <property type="entry name" value="Ig-like_bact"/>
</dbReference>
<gene>
    <name evidence="2" type="ORF">M20_2666</name>
</gene>
<name>A0A0V8DVL2_LACLL</name>
<organism evidence="2 3">
    <name type="scientific">Lactococcus lactis subsp. lactis</name>
    <name type="common">Streptococcus lactis</name>
    <dbReference type="NCBI Taxonomy" id="1360"/>
    <lineage>
        <taxon>Bacteria</taxon>
        <taxon>Bacillati</taxon>
        <taxon>Bacillota</taxon>
        <taxon>Bacilli</taxon>
        <taxon>Lactobacillales</taxon>
        <taxon>Streptococcaceae</taxon>
        <taxon>Lactococcus</taxon>
    </lineage>
</organism>
<dbReference type="AlphaFoldDB" id="A0A0V8DVL2"/>
<dbReference type="EMBL" id="LKLU01000146">
    <property type="protein sequence ID" value="KSU17587.1"/>
    <property type="molecule type" value="Genomic_DNA"/>
</dbReference>
<evidence type="ECO:0000259" key="1">
    <source>
        <dbReference type="Pfam" id="PF07523"/>
    </source>
</evidence>
<dbReference type="PATRIC" id="fig|1360.114.peg.720"/>
<sequence length="763" mass="83394">MKKIVNSFLLGILLVMGIALINVKTCEAYEPGGVKVKLLPTPKPTINADVSNIYSSSSQVIPVFLQGTCDNSDTSITDFPLIAQTGLSFICDVNFSSLSSEEDITPETLKAAVDKGFALSPSSFKLTLDNYPGHDTTIVNTNGFNVVNAPSGEKVLRITMRGDSETGVASMLWNYIFDSGLPKDNVPNHISMAFDKHVLLSAEGLPFDESPNKVNTKGWIFPSQDNKIVGKATFYDWDQCQTEFLHRSKISLIDGAKPSNTMEIDIPTWSTYISPWDSKNEYNIEHASFDEVKGVNTQLPGGYLTPTIRWNLRKDGFPTAEMVAKRFGRVVNIFNKTVDTQPKVQATAQKTSQGENFVLSSSEQNVLQRPITLQTLFKAEKPQLLMATMGSKSYGSQQPIDLKFSFDAPTSQKVTLWESVDQGDFKQVQTYDLSDSNESGATKEASLPPINQTGKHTLRFKLTDSNDLESNSIDSIVTIDQRELKTQNSVIYQYNPWDKSSNILTVTDRDGNPVKDDQVIVNGEVDTKKVGVYPLTFTYDGMVTHNEVKVLETKSSLDVQDIVLTVGDSLDISKGFLSATDNAGNPLKFDKVSVLGADKVDTHKVGDYSLTYSLKPISPIEKVVQVHVKSGALTLSSLPSIDFNNIILNGSSQTSKPKIEDISLNLRDRRGLSDGWDLQASYLKGASLGGGMTLSLAPTSDQGKVAAVSLNGSAQNIDVLEKADVNKPDTNIILNPTIDVPAHVTPNSYTATIVWNLQEVPAS</sequence>